<sequence>MTAAGNQGPYAATGRQPSPPWLGALTSGLTFLGAAWLLAYTLLEVPPLEALGAWNYVGIVGLVVVVTLLGKVWHGADYVRPTRTSRV</sequence>
<evidence type="ECO:0000256" key="6">
    <source>
        <dbReference type="ARBA" id="ARBA00023306"/>
    </source>
</evidence>
<evidence type="ECO:0000256" key="3">
    <source>
        <dbReference type="ARBA" id="ARBA00022692"/>
    </source>
</evidence>
<proteinExistence type="predicted"/>
<name>A0ABP6T9Z2_9ACTN</name>
<dbReference type="InterPro" id="IPR009619">
    <property type="entry name" value="CrgA"/>
</dbReference>
<evidence type="ECO:0000256" key="7">
    <source>
        <dbReference type="SAM" id="Phobius"/>
    </source>
</evidence>
<evidence type="ECO:0000313" key="9">
    <source>
        <dbReference type="Proteomes" id="UP001501676"/>
    </source>
</evidence>
<keyword evidence="5 7" id="KW-0472">Membrane</keyword>
<dbReference type="Proteomes" id="UP001501676">
    <property type="component" value="Unassembled WGS sequence"/>
</dbReference>
<comment type="caution">
    <text evidence="8">The sequence shown here is derived from an EMBL/GenBank/DDBJ whole genome shotgun (WGS) entry which is preliminary data.</text>
</comment>
<evidence type="ECO:0000313" key="8">
    <source>
        <dbReference type="EMBL" id="GAA3396240.1"/>
    </source>
</evidence>
<keyword evidence="1" id="KW-1003">Cell membrane</keyword>
<dbReference type="EMBL" id="BAAAYN010000054">
    <property type="protein sequence ID" value="GAA3396240.1"/>
    <property type="molecule type" value="Genomic_DNA"/>
</dbReference>
<keyword evidence="2" id="KW-0132">Cell division</keyword>
<accession>A0ABP6T9Z2</accession>
<evidence type="ECO:0008006" key="10">
    <source>
        <dbReference type="Google" id="ProtNLM"/>
    </source>
</evidence>
<feature type="transmembrane region" description="Helical" evidence="7">
    <location>
        <begin position="53"/>
        <end position="73"/>
    </location>
</feature>
<dbReference type="Pfam" id="PF06781">
    <property type="entry name" value="CrgA"/>
    <property type="match status" value="1"/>
</dbReference>
<organism evidence="8 9">
    <name type="scientific">Cryptosporangium minutisporangium</name>
    <dbReference type="NCBI Taxonomy" id="113569"/>
    <lineage>
        <taxon>Bacteria</taxon>
        <taxon>Bacillati</taxon>
        <taxon>Actinomycetota</taxon>
        <taxon>Actinomycetes</taxon>
        <taxon>Cryptosporangiales</taxon>
        <taxon>Cryptosporangiaceae</taxon>
        <taxon>Cryptosporangium</taxon>
    </lineage>
</organism>
<evidence type="ECO:0000256" key="5">
    <source>
        <dbReference type="ARBA" id="ARBA00023136"/>
    </source>
</evidence>
<feature type="transmembrane region" description="Helical" evidence="7">
    <location>
        <begin position="21"/>
        <end position="41"/>
    </location>
</feature>
<dbReference type="RefSeq" id="WP_345732783.1">
    <property type="nucleotide sequence ID" value="NZ_BAAAYN010000054.1"/>
</dbReference>
<protein>
    <recommendedName>
        <fullName evidence="10">Cell division protein CrgA</fullName>
    </recommendedName>
</protein>
<evidence type="ECO:0000256" key="1">
    <source>
        <dbReference type="ARBA" id="ARBA00022475"/>
    </source>
</evidence>
<keyword evidence="4 7" id="KW-1133">Transmembrane helix</keyword>
<evidence type="ECO:0000256" key="2">
    <source>
        <dbReference type="ARBA" id="ARBA00022618"/>
    </source>
</evidence>
<gene>
    <name evidence="8" type="ORF">GCM10020369_72210</name>
</gene>
<keyword evidence="3 7" id="KW-0812">Transmembrane</keyword>
<reference evidence="9" key="1">
    <citation type="journal article" date="2019" name="Int. J. Syst. Evol. Microbiol.">
        <title>The Global Catalogue of Microorganisms (GCM) 10K type strain sequencing project: providing services to taxonomists for standard genome sequencing and annotation.</title>
        <authorList>
            <consortium name="The Broad Institute Genomics Platform"/>
            <consortium name="The Broad Institute Genome Sequencing Center for Infectious Disease"/>
            <person name="Wu L."/>
            <person name="Ma J."/>
        </authorList>
    </citation>
    <scope>NUCLEOTIDE SEQUENCE [LARGE SCALE GENOMIC DNA]</scope>
    <source>
        <strain evidence="9">JCM 9458</strain>
    </source>
</reference>
<keyword evidence="9" id="KW-1185">Reference proteome</keyword>
<evidence type="ECO:0000256" key="4">
    <source>
        <dbReference type="ARBA" id="ARBA00022989"/>
    </source>
</evidence>
<keyword evidence="6" id="KW-0131">Cell cycle</keyword>